<name>A0A7J8TZ04_9ROSI</name>
<keyword evidence="3" id="KW-1185">Reference proteome</keyword>
<dbReference type="EMBL" id="JABFAB010000003">
    <property type="protein sequence ID" value="MBA0643447.1"/>
    <property type="molecule type" value="Genomic_DNA"/>
</dbReference>
<dbReference type="Proteomes" id="UP000593573">
    <property type="component" value="Unassembled WGS sequence"/>
</dbReference>
<comment type="caution">
    <text evidence="2">The sequence shown here is derived from an EMBL/GenBank/DDBJ whole genome shotgun (WGS) entry which is preliminary data.</text>
</comment>
<protein>
    <submittedName>
        <fullName evidence="2">Uncharacterized protein</fullName>
    </submittedName>
</protein>
<keyword evidence="1" id="KW-0472">Membrane</keyword>
<proteinExistence type="predicted"/>
<reference evidence="2 3" key="1">
    <citation type="journal article" date="2019" name="Genome Biol. Evol.">
        <title>Insights into the evolution of the New World diploid cottons (Gossypium, subgenus Houzingenia) based on genome sequencing.</title>
        <authorList>
            <person name="Grover C.E."/>
            <person name="Arick M.A. 2nd"/>
            <person name="Thrash A."/>
            <person name="Conover J.L."/>
            <person name="Sanders W.S."/>
            <person name="Peterson D.G."/>
            <person name="Frelichowski J.E."/>
            <person name="Scheffler J.A."/>
            <person name="Scheffler B.E."/>
            <person name="Wendel J.F."/>
        </authorList>
    </citation>
    <scope>NUCLEOTIDE SEQUENCE [LARGE SCALE GENOMIC DNA]</scope>
    <source>
        <strain evidence="2">57</strain>
        <tissue evidence="2">Leaf</tissue>
    </source>
</reference>
<sequence>SQVSLFRGADFSFSLGKSWIPLISDPIEGDLVDIKPDVERFVFGLLDFSVIESVSVSCIFYLTSSFNTIRRKIVNWFWTEQCGDTTEK</sequence>
<keyword evidence="1" id="KW-1133">Transmembrane helix</keyword>
<evidence type="ECO:0000313" key="2">
    <source>
        <dbReference type="EMBL" id="MBA0643447.1"/>
    </source>
</evidence>
<evidence type="ECO:0000256" key="1">
    <source>
        <dbReference type="SAM" id="Phobius"/>
    </source>
</evidence>
<accession>A0A7J8TZ04</accession>
<keyword evidence="1" id="KW-0812">Transmembrane</keyword>
<evidence type="ECO:0000313" key="3">
    <source>
        <dbReference type="Proteomes" id="UP000593573"/>
    </source>
</evidence>
<feature type="transmembrane region" description="Helical" evidence="1">
    <location>
        <begin position="41"/>
        <end position="62"/>
    </location>
</feature>
<feature type="non-terminal residue" evidence="2">
    <location>
        <position position="88"/>
    </location>
</feature>
<organism evidence="2 3">
    <name type="scientific">Gossypium klotzschianum</name>
    <dbReference type="NCBI Taxonomy" id="34286"/>
    <lineage>
        <taxon>Eukaryota</taxon>
        <taxon>Viridiplantae</taxon>
        <taxon>Streptophyta</taxon>
        <taxon>Embryophyta</taxon>
        <taxon>Tracheophyta</taxon>
        <taxon>Spermatophyta</taxon>
        <taxon>Magnoliopsida</taxon>
        <taxon>eudicotyledons</taxon>
        <taxon>Gunneridae</taxon>
        <taxon>Pentapetalae</taxon>
        <taxon>rosids</taxon>
        <taxon>malvids</taxon>
        <taxon>Malvales</taxon>
        <taxon>Malvaceae</taxon>
        <taxon>Malvoideae</taxon>
        <taxon>Gossypium</taxon>
    </lineage>
</organism>
<dbReference type="AlphaFoldDB" id="A0A7J8TZ04"/>
<gene>
    <name evidence="2" type="ORF">Goklo_027740</name>
</gene>